<comment type="caution">
    <text evidence="11">The sequence shown here is derived from an EMBL/GenBank/DDBJ whole genome shotgun (WGS) entry which is preliminary data.</text>
</comment>
<keyword evidence="4 9" id="KW-0997">Cell inner membrane</keyword>
<dbReference type="GO" id="GO:0005886">
    <property type="term" value="C:plasma membrane"/>
    <property type="evidence" value="ECO:0007669"/>
    <property type="project" value="UniProtKB-SubCell"/>
</dbReference>
<name>A0A225NJ95_9RHOB</name>
<feature type="transmembrane region" description="Helical" evidence="9">
    <location>
        <begin position="100"/>
        <end position="122"/>
    </location>
</feature>
<feature type="transmembrane region" description="Helical" evidence="9">
    <location>
        <begin position="142"/>
        <end position="167"/>
    </location>
</feature>
<dbReference type="Proteomes" id="UP000215377">
    <property type="component" value="Unassembled WGS sequence"/>
</dbReference>
<comment type="subunit">
    <text evidence="9">The complex comprises the extracytoplasmic solute receptor protein and the two transmembrane proteins.</text>
</comment>
<keyword evidence="7 9" id="KW-0472">Membrane</keyword>
<evidence type="ECO:0000256" key="6">
    <source>
        <dbReference type="ARBA" id="ARBA00022989"/>
    </source>
</evidence>
<keyword evidence="2 9" id="KW-0813">Transport</keyword>
<evidence type="ECO:0000256" key="1">
    <source>
        <dbReference type="ARBA" id="ARBA00004429"/>
    </source>
</evidence>
<keyword evidence="5 9" id="KW-0812">Transmembrane</keyword>
<dbReference type="PANTHER" id="PTHR35011">
    <property type="entry name" value="2,3-DIKETO-L-GULONATE TRAP TRANSPORTER SMALL PERMEASE PROTEIN YIAM"/>
    <property type="match status" value="1"/>
</dbReference>
<evidence type="ECO:0000256" key="2">
    <source>
        <dbReference type="ARBA" id="ARBA00022448"/>
    </source>
</evidence>
<protein>
    <recommendedName>
        <fullName evidence="9">TRAP transporter small permease protein</fullName>
    </recommendedName>
</protein>
<dbReference type="InterPro" id="IPR007387">
    <property type="entry name" value="TRAP_DctQ"/>
</dbReference>
<dbReference type="EMBL" id="AQQR01000004">
    <property type="protein sequence ID" value="OWU73291.1"/>
    <property type="molecule type" value="Genomic_DNA"/>
</dbReference>
<comment type="subcellular location">
    <subcellularLocation>
        <location evidence="1 9">Cell inner membrane</location>
        <topology evidence="1 9">Multi-pass membrane protein</topology>
    </subcellularLocation>
</comment>
<dbReference type="RefSeq" id="WP_088649993.1">
    <property type="nucleotide sequence ID" value="NZ_AQQR01000004.1"/>
</dbReference>
<comment type="similarity">
    <text evidence="8 9">Belongs to the TRAP transporter small permease family.</text>
</comment>
<gene>
    <name evidence="11" type="ORF">ATO3_11355</name>
</gene>
<evidence type="ECO:0000256" key="8">
    <source>
        <dbReference type="ARBA" id="ARBA00038436"/>
    </source>
</evidence>
<evidence type="ECO:0000313" key="12">
    <source>
        <dbReference type="Proteomes" id="UP000215377"/>
    </source>
</evidence>
<dbReference type="InterPro" id="IPR055348">
    <property type="entry name" value="DctQ"/>
</dbReference>
<evidence type="ECO:0000313" key="11">
    <source>
        <dbReference type="EMBL" id="OWU73291.1"/>
    </source>
</evidence>
<dbReference type="GO" id="GO:0022857">
    <property type="term" value="F:transmembrane transporter activity"/>
    <property type="evidence" value="ECO:0007669"/>
    <property type="project" value="UniProtKB-UniRule"/>
</dbReference>
<sequence>MSAETPPAGPRQRHWLLSVTDRIVLTSGHIGSWIFFVVGGCVAYEVVVRYGFNNPTHWVEEVSRLGMVWGTFLALATCLNRRQMITITVLLDRLGPRARFVQEVITFTLVAVLAAVIAWYALESMMQTISVNRRTNTVMSMPYWVFYLAIIIGFALLLLQALTDIIVMAVTGTRPRGGFGQEEI</sequence>
<proteinExistence type="inferred from homology"/>
<keyword evidence="6 9" id="KW-1133">Transmembrane helix</keyword>
<accession>A0A225NJ95</accession>
<evidence type="ECO:0000256" key="3">
    <source>
        <dbReference type="ARBA" id="ARBA00022475"/>
    </source>
</evidence>
<dbReference type="OrthoDB" id="4250245at2"/>
<comment type="function">
    <text evidence="9">Part of the tripartite ATP-independent periplasmic (TRAP) transport system.</text>
</comment>
<keyword evidence="12" id="KW-1185">Reference proteome</keyword>
<feature type="transmembrane region" description="Helical" evidence="9">
    <location>
        <begin position="62"/>
        <end position="79"/>
    </location>
</feature>
<evidence type="ECO:0000256" key="4">
    <source>
        <dbReference type="ARBA" id="ARBA00022519"/>
    </source>
</evidence>
<reference evidence="11 12" key="1">
    <citation type="submission" date="2013-04" db="EMBL/GenBank/DDBJ databases">
        <title>Oceanicola sp. 22II1-22F33 Genome Sequencing.</title>
        <authorList>
            <person name="Lai Q."/>
            <person name="Li G."/>
            <person name="Shao Z."/>
        </authorList>
    </citation>
    <scope>NUCLEOTIDE SEQUENCE [LARGE SCALE GENOMIC DNA]</scope>
    <source>
        <strain evidence="11 12">22II1-22F33</strain>
    </source>
</reference>
<dbReference type="Pfam" id="PF04290">
    <property type="entry name" value="DctQ"/>
    <property type="match status" value="1"/>
</dbReference>
<organism evidence="11 12">
    <name type="scientific">Marinibacterium profundimaris</name>
    <dbReference type="NCBI Taxonomy" id="1679460"/>
    <lineage>
        <taxon>Bacteria</taxon>
        <taxon>Pseudomonadati</taxon>
        <taxon>Pseudomonadota</taxon>
        <taxon>Alphaproteobacteria</taxon>
        <taxon>Rhodobacterales</taxon>
        <taxon>Paracoccaceae</taxon>
        <taxon>Marinibacterium</taxon>
    </lineage>
</organism>
<keyword evidence="3" id="KW-1003">Cell membrane</keyword>
<evidence type="ECO:0000256" key="9">
    <source>
        <dbReference type="RuleBase" id="RU369079"/>
    </source>
</evidence>
<evidence type="ECO:0000259" key="10">
    <source>
        <dbReference type="Pfam" id="PF04290"/>
    </source>
</evidence>
<feature type="transmembrane region" description="Helical" evidence="9">
    <location>
        <begin position="30"/>
        <end position="50"/>
    </location>
</feature>
<dbReference type="AlphaFoldDB" id="A0A225NJ95"/>
<evidence type="ECO:0000256" key="5">
    <source>
        <dbReference type="ARBA" id="ARBA00022692"/>
    </source>
</evidence>
<feature type="domain" description="Tripartite ATP-independent periplasmic transporters DctQ component" evidence="10">
    <location>
        <begin position="40"/>
        <end position="166"/>
    </location>
</feature>
<dbReference type="PANTHER" id="PTHR35011:SF4">
    <property type="entry name" value="SLL1102 PROTEIN"/>
    <property type="match status" value="1"/>
</dbReference>
<evidence type="ECO:0000256" key="7">
    <source>
        <dbReference type="ARBA" id="ARBA00023136"/>
    </source>
</evidence>